<accession>A0AAW1PDS2</accession>
<dbReference type="EMBL" id="JALJOR010000012">
    <property type="protein sequence ID" value="KAK9807864.1"/>
    <property type="molecule type" value="Genomic_DNA"/>
</dbReference>
<feature type="compositionally biased region" description="Pro residues" evidence="1">
    <location>
        <begin position="64"/>
        <end position="80"/>
    </location>
</feature>
<dbReference type="PANTHER" id="PTHR31694">
    <property type="entry name" value="DESICCATION-LIKE PROTEIN"/>
    <property type="match status" value="1"/>
</dbReference>
<dbReference type="SUPFAM" id="SSF47240">
    <property type="entry name" value="Ferritin-like"/>
    <property type="match status" value="1"/>
</dbReference>
<evidence type="ECO:0008006" key="4">
    <source>
        <dbReference type="Google" id="ProtNLM"/>
    </source>
</evidence>
<dbReference type="InterPro" id="IPR009078">
    <property type="entry name" value="Ferritin-like_SF"/>
</dbReference>
<evidence type="ECO:0000313" key="3">
    <source>
        <dbReference type="Proteomes" id="UP001489004"/>
    </source>
</evidence>
<sequence length="348" mass="36263">MWSVDAQVWRCVVLHCTAGTACLALKAVCAMKLVVPTTPAPTPAATAAPTNPPATPAPTQAATPSPPAPTNPPATPAPTPRPINDLDVLAFALQLEYLEANFYSCAATGKPIDQTLWLGGPAPTGCYKGNYSAPVLDFFTELAANEVAHVKDLQKALANQAIPMPQIDLDNAFAAAVAAVFKVPTLVPTFNYTKNDFTAYASAFFFEDVGVTAYYGAIDKISSRALVKAAAGILPVEAYHAGAIRKTLYDVGGQMDLYTYGNTKTSVSNAIAALRESISQAVAATPGGTDSGLTKTDQNGVTTQVIFPVADGAYAFERSAAQVIGIVTLNGANRKGGWFPNGLNGYIS</sequence>
<evidence type="ECO:0000256" key="1">
    <source>
        <dbReference type="SAM" id="MobiDB-lite"/>
    </source>
</evidence>
<organism evidence="2 3">
    <name type="scientific">[Myrmecia] bisecta</name>
    <dbReference type="NCBI Taxonomy" id="41462"/>
    <lineage>
        <taxon>Eukaryota</taxon>
        <taxon>Viridiplantae</taxon>
        <taxon>Chlorophyta</taxon>
        <taxon>core chlorophytes</taxon>
        <taxon>Trebouxiophyceae</taxon>
        <taxon>Trebouxiales</taxon>
        <taxon>Trebouxiaceae</taxon>
        <taxon>Myrmecia</taxon>
    </lineage>
</organism>
<gene>
    <name evidence="2" type="ORF">WJX72_011586</name>
</gene>
<evidence type="ECO:0000313" key="2">
    <source>
        <dbReference type="EMBL" id="KAK9807864.1"/>
    </source>
</evidence>
<proteinExistence type="predicted"/>
<dbReference type="Pfam" id="PF13668">
    <property type="entry name" value="Ferritin_2"/>
    <property type="match status" value="1"/>
</dbReference>
<dbReference type="Proteomes" id="UP001489004">
    <property type="component" value="Unassembled WGS sequence"/>
</dbReference>
<comment type="caution">
    <text evidence="2">The sequence shown here is derived from an EMBL/GenBank/DDBJ whole genome shotgun (WGS) entry which is preliminary data.</text>
</comment>
<name>A0AAW1PDS2_9CHLO</name>
<feature type="region of interest" description="Disordered" evidence="1">
    <location>
        <begin position="41"/>
        <end position="80"/>
    </location>
</feature>
<dbReference type="PANTHER" id="PTHR31694:SF26">
    <property type="entry name" value="OS05G0151100 PROTEIN"/>
    <property type="match status" value="1"/>
</dbReference>
<keyword evidence="3" id="KW-1185">Reference proteome</keyword>
<dbReference type="AlphaFoldDB" id="A0AAW1PDS2"/>
<protein>
    <recommendedName>
        <fullName evidence="4">Desiccation-related protein PCC13-62</fullName>
    </recommendedName>
</protein>
<dbReference type="InterPro" id="IPR052965">
    <property type="entry name" value="Pigment-catalase-like"/>
</dbReference>
<reference evidence="2 3" key="1">
    <citation type="journal article" date="2024" name="Nat. Commun.">
        <title>Phylogenomics reveals the evolutionary origins of lichenization in chlorophyte algae.</title>
        <authorList>
            <person name="Puginier C."/>
            <person name="Libourel C."/>
            <person name="Otte J."/>
            <person name="Skaloud P."/>
            <person name="Haon M."/>
            <person name="Grisel S."/>
            <person name="Petersen M."/>
            <person name="Berrin J.G."/>
            <person name="Delaux P.M."/>
            <person name="Dal Grande F."/>
            <person name="Keller J."/>
        </authorList>
    </citation>
    <scope>NUCLEOTIDE SEQUENCE [LARGE SCALE GENOMIC DNA]</scope>
    <source>
        <strain evidence="2 3">SAG 2043</strain>
    </source>
</reference>